<dbReference type="Proteomes" id="UP000009236">
    <property type="component" value="Chromosome"/>
</dbReference>
<dbReference type="EMBL" id="CP002810">
    <property type="protein sequence ID" value="AEG42902.1"/>
    <property type="molecule type" value="Genomic_DNA"/>
</dbReference>
<proteinExistence type="predicted"/>
<dbReference type="Pfam" id="PF01661">
    <property type="entry name" value="Macro"/>
    <property type="match status" value="1"/>
</dbReference>
<name>F6FQT7_ISOV2</name>
<dbReference type="SUPFAM" id="SSF52949">
    <property type="entry name" value="Macro domain-like"/>
    <property type="match status" value="1"/>
</dbReference>
<dbReference type="STRING" id="743718.Isova_0088"/>
<organism evidence="3">
    <name type="scientific">Isoptericola variabilis (strain 225)</name>
    <dbReference type="NCBI Taxonomy" id="743718"/>
    <lineage>
        <taxon>Bacteria</taxon>
        <taxon>Bacillati</taxon>
        <taxon>Actinomycetota</taxon>
        <taxon>Actinomycetes</taxon>
        <taxon>Micrococcales</taxon>
        <taxon>Promicromonosporaceae</taxon>
        <taxon>Isoptericola</taxon>
    </lineage>
</organism>
<dbReference type="PROSITE" id="PS51154">
    <property type="entry name" value="MACRO"/>
    <property type="match status" value="1"/>
</dbReference>
<reference evidence="2 3" key="1">
    <citation type="submission" date="2011-05" db="EMBL/GenBank/DDBJ databases">
        <title>Complete sequence of Isoptericola variabilis 225.</title>
        <authorList>
            <consortium name="US DOE Joint Genome Institute"/>
            <person name="Lucas S."/>
            <person name="Han J."/>
            <person name="Lapidus A."/>
            <person name="Cheng J.-F."/>
            <person name="Goodwin L."/>
            <person name="Pitluck S."/>
            <person name="Peters L."/>
            <person name="Mikhailova N."/>
            <person name="Zeytun A."/>
            <person name="Han C."/>
            <person name="Tapia R."/>
            <person name="Land M."/>
            <person name="Hauser L."/>
            <person name="Kyrpides N."/>
            <person name="Ivanova N."/>
            <person name="Pagani I."/>
            <person name="Siebers A."/>
            <person name="Allgaier M."/>
            <person name="Thelen M."/>
            <person name="Hugenholtz P."/>
            <person name="Gladden J."/>
            <person name="Woyke T."/>
        </authorList>
    </citation>
    <scope>NUCLEOTIDE SEQUENCE [LARGE SCALE GENOMIC DNA]</scope>
    <source>
        <strain evidence="3">225</strain>
    </source>
</reference>
<dbReference type="HOGENOM" id="CLU_046550_5_1_11"/>
<evidence type="ECO:0000259" key="1">
    <source>
        <dbReference type="PROSITE" id="PS51154"/>
    </source>
</evidence>
<dbReference type="Gene3D" id="3.40.220.10">
    <property type="entry name" value="Leucine Aminopeptidase, subunit E, domain 1"/>
    <property type="match status" value="1"/>
</dbReference>
<dbReference type="NCBIfam" id="NF001664">
    <property type="entry name" value="PRK00431.1-6"/>
    <property type="match status" value="1"/>
</dbReference>
<evidence type="ECO:0000313" key="2">
    <source>
        <dbReference type="EMBL" id="AEG42902.1"/>
    </source>
</evidence>
<dbReference type="PANTHER" id="PTHR11106:SF27">
    <property type="entry name" value="MACRO DOMAIN-CONTAINING PROTEIN"/>
    <property type="match status" value="1"/>
</dbReference>
<dbReference type="KEGG" id="iva:Isova_0088"/>
<dbReference type="InterPro" id="IPR043472">
    <property type="entry name" value="Macro_dom-like"/>
</dbReference>
<evidence type="ECO:0000313" key="3">
    <source>
        <dbReference type="Proteomes" id="UP000009236"/>
    </source>
</evidence>
<dbReference type="InterPro" id="IPR002589">
    <property type="entry name" value="Macro_dom"/>
</dbReference>
<accession>F6FQT7</accession>
<sequence length="177" mass="18315">MRITAEQGDITTARVDAIVNAANSSLLGGGGVDGAIHAAAGPRLLEACRELRRTELPDGLPVGDAVATPGFDLPARWVVHTVGPNRHAGETDPALLSSCFTRALDVAAEVGARTVAVPAVSAGVYGWAPDDVASVAVKAVAAWDEAHPGELDEVRFVLFSAPVLAAFERAMATARRR</sequence>
<gene>
    <name evidence="2" type="ordered locus">Isova_0088</name>
</gene>
<dbReference type="RefSeq" id="WP_013837297.1">
    <property type="nucleotide sequence ID" value="NC_015588.1"/>
</dbReference>
<dbReference type="PANTHER" id="PTHR11106">
    <property type="entry name" value="GANGLIOSIDE INDUCED DIFFERENTIATION ASSOCIATED PROTEIN 2-RELATED"/>
    <property type="match status" value="1"/>
</dbReference>
<dbReference type="eggNOG" id="COG2110">
    <property type="taxonomic scope" value="Bacteria"/>
</dbReference>
<keyword evidence="3" id="KW-1185">Reference proteome</keyword>
<dbReference type="AlphaFoldDB" id="F6FQT7"/>
<feature type="domain" description="Macro" evidence="1">
    <location>
        <begin position="1"/>
        <end position="175"/>
    </location>
</feature>
<dbReference type="SMART" id="SM00506">
    <property type="entry name" value="A1pp"/>
    <property type="match status" value="1"/>
</dbReference>
<protein>
    <submittedName>
        <fullName evidence="2">Appr-1-p processing domain protein</fullName>
    </submittedName>
</protein>